<proteinExistence type="predicted"/>
<feature type="domain" description="N-acetyltransferase" evidence="1">
    <location>
        <begin position="20"/>
        <end position="191"/>
    </location>
</feature>
<accession>A0ABU3PCM2</accession>
<evidence type="ECO:0000259" key="1">
    <source>
        <dbReference type="PROSITE" id="PS51186"/>
    </source>
</evidence>
<dbReference type="SUPFAM" id="SSF55729">
    <property type="entry name" value="Acyl-CoA N-acyltransferases (Nat)"/>
    <property type="match status" value="1"/>
</dbReference>
<comment type="caution">
    <text evidence="2">The sequence shown here is derived from an EMBL/GenBank/DDBJ whole genome shotgun (WGS) entry which is preliminary data.</text>
</comment>
<organism evidence="2 3">
    <name type="scientific">Roseateles aquae</name>
    <dbReference type="NCBI Taxonomy" id="3077235"/>
    <lineage>
        <taxon>Bacteria</taxon>
        <taxon>Pseudomonadati</taxon>
        <taxon>Pseudomonadota</taxon>
        <taxon>Betaproteobacteria</taxon>
        <taxon>Burkholderiales</taxon>
        <taxon>Sphaerotilaceae</taxon>
        <taxon>Roseateles</taxon>
    </lineage>
</organism>
<dbReference type="InterPro" id="IPR000182">
    <property type="entry name" value="GNAT_dom"/>
</dbReference>
<dbReference type="Gene3D" id="3.40.630.30">
    <property type="match status" value="1"/>
</dbReference>
<dbReference type="Proteomes" id="UP001246372">
    <property type="component" value="Unassembled WGS sequence"/>
</dbReference>
<evidence type="ECO:0000313" key="3">
    <source>
        <dbReference type="Proteomes" id="UP001246372"/>
    </source>
</evidence>
<sequence>MNMRDPELALNPPALLTERLLLRAPTEADLDSLYEVHADPGTNRFNPSGPMNSRAAAEALLRDWQAHWQTRGFGYWLIARREQAGPSGLAGEEQVLGFGGLMHKPIDGQQGLNLYFRFRPQAWGQGYASEMALAALELAFGRLQAPAVLGVVRPANMPSRKTLERIGMRLKGCWADVPGQAASLLYEMTASHWAELPRQSAVPTPFGA</sequence>
<dbReference type="InterPro" id="IPR051531">
    <property type="entry name" value="N-acetyltransferase"/>
</dbReference>
<dbReference type="EMBL" id="JAVXZY010000005">
    <property type="protein sequence ID" value="MDT9000338.1"/>
    <property type="molecule type" value="Genomic_DNA"/>
</dbReference>
<dbReference type="RefSeq" id="WP_315650905.1">
    <property type="nucleotide sequence ID" value="NZ_JAVXZY010000005.1"/>
</dbReference>
<protein>
    <submittedName>
        <fullName evidence="2">GNAT family N-acetyltransferase</fullName>
    </submittedName>
</protein>
<reference evidence="2" key="1">
    <citation type="submission" date="2023-09" db="EMBL/GenBank/DDBJ databases">
        <title>Paucibacter sp. APW11 Genome sequencing and assembly.</title>
        <authorList>
            <person name="Kim I."/>
        </authorList>
    </citation>
    <scope>NUCLEOTIDE SEQUENCE</scope>
    <source>
        <strain evidence="2">APW11</strain>
    </source>
</reference>
<gene>
    <name evidence="2" type="ORF">RQP53_13775</name>
</gene>
<keyword evidence="3" id="KW-1185">Reference proteome</keyword>
<dbReference type="PROSITE" id="PS51186">
    <property type="entry name" value="GNAT"/>
    <property type="match status" value="1"/>
</dbReference>
<evidence type="ECO:0000313" key="2">
    <source>
        <dbReference type="EMBL" id="MDT9000338.1"/>
    </source>
</evidence>
<name>A0ABU3PCM2_9BURK</name>
<dbReference type="PANTHER" id="PTHR43792">
    <property type="entry name" value="GNAT FAMILY, PUTATIVE (AFU_ORTHOLOGUE AFUA_3G00765)-RELATED-RELATED"/>
    <property type="match status" value="1"/>
</dbReference>
<dbReference type="PANTHER" id="PTHR43792:SF1">
    <property type="entry name" value="N-ACETYLTRANSFERASE DOMAIN-CONTAINING PROTEIN"/>
    <property type="match status" value="1"/>
</dbReference>
<dbReference type="Pfam" id="PF13302">
    <property type="entry name" value="Acetyltransf_3"/>
    <property type="match status" value="1"/>
</dbReference>
<dbReference type="InterPro" id="IPR016181">
    <property type="entry name" value="Acyl_CoA_acyltransferase"/>
</dbReference>